<evidence type="ECO:0000259" key="12">
    <source>
        <dbReference type="PROSITE" id="PS51030"/>
    </source>
</evidence>
<evidence type="ECO:0000256" key="11">
    <source>
        <dbReference type="ARBA" id="ARBA00023242"/>
    </source>
</evidence>
<comment type="caution">
    <text evidence="13">The sequence shown here is derived from an EMBL/GenBank/DDBJ whole genome shotgun (WGS) entry which is preliminary data.</text>
</comment>
<dbReference type="AlphaFoldDB" id="A0AAD9P9C7"/>
<evidence type="ECO:0000256" key="1">
    <source>
        <dbReference type="ARBA" id="ARBA00005413"/>
    </source>
</evidence>
<feature type="domain" description="Nuclear receptor" evidence="12">
    <location>
        <begin position="80"/>
        <end position="155"/>
    </location>
</feature>
<keyword evidence="8" id="KW-0238">DNA-binding</keyword>
<evidence type="ECO:0000256" key="5">
    <source>
        <dbReference type="ARBA" id="ARBA00022833"/>
    </source>
</evidence>
<evidence type="ECO:0000256" key="2">
    <source>
        <dbReference type="ARBA" id="ARBA00022665"/>
    </source>
</evidence>
<evidence type="ECO:0000313" key="14">
    <source>
        <dbReference type="Proteomes" id="UP001209878"/>
    </source>
</evidence>
<accession>A0AAD9P9C7</accession>
<keyword evidence="3" id="KW-0479">Metal-binding</keyword>
<dbReference type="InterPro" id="IPR001628">
    <property type="entry name" value="Znf_hrmn_rcpt"/>
</dbReference>
<keyword evidence="14" id="KW-1185">Reference proteome</keyword>
<evidence type="ECO:0000256" key="4">
    <source>
        <dbReference type="ARBA" id="ARBA00022771"/>
    </source>
</evidence>
<reference evidence="13" key="1">
    <citation type="journal article" date="2023" name="Mol. Biol. Evol.">
        <title>Third-Generation Sequencing Reveals the Adaptive Role of the Epigenome in Three Deep-Sea Polychaetes.</title>
        <authorList>
            <person name="Perez M."/>
            <person name="Aroh O."/>
            <person name="Sun Y."/>
            <person name="Lan Y."/>
            <person name="Juniper S.K."/>
            <person name="Young C.R."/>
            <person name="Angers B."/>
            <person name="Qian P.Y."/>
        </authorList>
    </citation>
    <scope>NUCLEOTIDE SEQUENCE</scope>
    <source>
        <strain evidence="13">R07B-5</strain>
    </source>
</reference>
<dbReference type="GO" id="GO:0003700">
    <property type="term" value="F:DNA-binding transcription factor activity"/>
    <property type="evidence" value="ECO:0007669"/>
    <property type="project" value="InterPro"/>
</dbReference>
<dbReference type="InterPro" id="IPR013088">
    <property type="entry name" value="Znf_NHR/GATA"/>
</dbReference>
<organism evidence="13 14">
    <name type="scientific">Ridgeia piscesae</name>
    <name type="common">Tubeworm</name>
    <dbReference type="NCBI Taxonomy" id="27915"/>
    <lineage>
        <taxon>Eukaryota</taxon>
        <taxon>Metazoa</taxon>
        <taxon>Spiralia</taxon>
        <taxon>Lophotrochozoa</taxon>
        <taxon>Annelida</taxon>
        <taxon>Polychaeta</taxon>
        <taxon>Sedentaria</taxon>
        <taxon>Canalipalpata</taxon>
        <taxon>Sabellida</taxon>
        <taxon>Siboglinidae</taxon>
        <taxon>Ridgeia</taxon>
    </lineage>
</organism>
<dbReference type="Gene3D" id="3.30.50.10">
    <property type="entry name" value="Erythroid Transcription Factor GATA-1, subunit A"/>
    <property type="match status" value="1"/>
</dbReference>
<keyword evidence="11" id="KW-0539">Nucleus</keyword>
<keyword evidence="9" id="KW-0804">Transcription</keyword>
<evidence type="ECO:0000256" key="6">
    <source>
        <dbReference type="ARBA" id="ARBA00023015"/>
    </source>
</evidence>
<dbReference type="SMART" id="SM00399">
    <property type="entry name" value="ZnF_C4"/>
    <property type="match status" value="1"/>
</dbReference>
<evidence type="ECO:0000313" key="13">
    <source>
        <dbReference type="EMBL" id="KAK2190470.1"/>
    </source>
</evidence>
<dbReference type="GO" id="GO:0043565">
    <property type="term" value="F:sequence-specific DNA binding"/>
    <property type="evidence" value="ECO:0007669"/>
    <property type="project" value="InterPro"/>
</dbReference>
<keyword evidence="10" id="KW-0675">Receptor</keyword>
<evidence type="ECO:0000256" key="7">
    <source>
        <dbReference type="ARBA" id="ARBA00023121"/>
    </source>
</evidence>
<keyword evidence="7" id="KW-0446">Lipid-binding</keyword>
<sequence length="230" mass="25075">MMAYEQRQNLGIKLERDCSMFSSSCGGITGLGLSLNGYDDIDTMNLPYRGEDGDLSCGASSPESFDDKAGMDSEGCDSPNRLCLVCADIASGFHYGVASCEACKAFFKRTIQGQIEYTCPASGNCVITKRRRRACQACRFQKCLRMGMLKEGVRKDRERGGRSKYPRSPKQFVLPVGVKSPPVETMPPHVQSKRCLIATYPVIPPSAGFPTTTTAVMTCDLLETAVVTSF</sequence>
<dbReference type="Proteomes" id="UP001209878">
    <property type="component" value="Unassembled WGS sequence"/>
</dbReference>
<dbReference type="GO" id="GO:0005496">
    <property type="term" value="F:steroid binding"/>
    <property type="evidence" value="ECO:0007669"/>
    <property type="project" value="UniProtKB-KW"/>
</dbReference>
<protein>
    <recommendedName>
        <fullName evidence="12">Nuclear receptor domain-containing protein</fullName>
    </recommendedName>
</protein>
<dbReference type="EMBL" id="JAODUO010000079">
    <property type="protein sequence ID" value="KAK2190470.1"/>
    <property type="molecule type" value="Genomic_DNA"/>
</dbReference>
<evidence type="ECO:0000256" key="9">
    <source>
        <dbReference type="ARBA" id="ARBA00023163"/>
    </source>
</evidence>
<gene>
    <name evidence="13" type="ORF">NP493_81g05003</name>
</gene>
<keyword evidence="6" id="KW-0805">Transcription regulation</keyword>
<keyword evidence="2" id="KW-0754">Steroid-binding</keyword>
<evidence type="ECO:0000256" key="8">
    <source>
        <dbReference type="ARBA" id="ARBA00023125"/>
    </source>
</evidence>
<dbReference type="SUPFAM" id="SSF57716">
    <property type="entry name" value="Glucocorticoid receptor-like (DNA-binding domain)"/>
    <property type="match status" value="1"/>
</dbReference>
<evidence type="ECO:0000256" key="3">
    <source>
        <dbReference type="ARBA" id="ARBA00022723"/>
    </source>
</evidence>
<dbReference type="FunFam" id="3.30.50.10:FF:000139">
    <property type="entry name" value="Estrogen receptor beta a variant b"/>
    <property type="match status" value="1"/>
</dbReference>
<comment type="similarity">
    <text evidence="1">Belongs to the nuclear hormone receptor family. NR3 subfamily.</text>
</comment>
<dbReference type="Pfam" id="PF00105">
    <property type="entry name" value="zf-C4"/>
    <property type="match status" value="1"/>
</dbReference>
<proteinExistence type="inferred from homology"/>
<dbReference type="PROSITE" id="PS51030">
    <property type="entry name" value="NUCLEAR_REC_DBD_2"/>
    <property type="match status" value="1"/>
</dbReference>
<dbReference type="GO" id="GO:0008270">
    <property type="term" value="F:zinc ion binding"/>
    <property type="evidence" value="ECO:0007669"/>
    <property type="project" value="UniProtKB-KW"/>
</dbReference>
<keyword evidence="5" id="KW-0862">Zinc</keyword>
<dbReference type="InterPro" id="IPR050200">
    <property type="entry name" value="Nuclear_hormone_rcpt_NR3"/>
</dbReference>
<dbReference type="PROSITE" id="PS00031">
    <property type="entry name" value="NUCLEAR_REC_DBD_1"/>
    <property type="match status" value="1"/>
</dbReference>
<dbReference type="PRINTS" id="PR00047">
    <property type="entry name" value="STROIDFINGER"/>
</dbReference>
<keyword evidence="4" id="KW-0863">Zinc-finger</keyword>
<name>A0AAD9P9C7_RIDPI</name>
<dbReference type="PANTHER" id="PTHR48092">
    <property type="entry name" value="KNIRPS-RELATED PROTEIN-RELATED"/>
    <property type="match status" value="1"/>
</dbReference>
<evidence type="ECO:0000256" key="10">
    <source>
        <dbReference type="ARBA" id="ARBA00023170"/>
    </source>
</evidence>